<feature type="region of interest" description="Disordered" evidence="1">
    <location>
        <begin position="1"/>
        <end position="27"/>
    </location>
</feature>
<keyword evidence="3" id="KW-1185">Reference proteome</keyword>
<feature type="region of interest" description="Disordered" evidence="1">
    <location>
        <begin position="463"/>
        <end position="550"/>
    </location>
</feature>
<feature type="region of interest" description="Disordered" evidence="1">
    <location>
        <begin position="375"/>
        <end position="401"/>
    </location>
</feature>
<dbReference type="OrthoDB" id="3946545at2759"/>
<feature type="compositionally biased region" description="Basic and acidic residues" evidence="1">
    <location>
        <begin position="725"/>
        <end position="734"/>
    </location>
</feature>
<feature type="compositionally biased region" description="Low complexity" evidence="1">
    <location>
        <begin position="527"/>
        <end position="550"/>
    </location>
</feature>
<gene>
    <name evidence="2" type="ORF">BOTCAL_0002g00230</name>
</gene>
<feature type="region of interest" description="Disordered" evidence="1">
    <location>
        <begin position="712"/>
        <end position="734"/>
    </location>
</feature>
<sequence length="734" mass="81544">MSWQNDSPYSRHEFSSKAATPPSSSFASNFFRRARRASLTRKFRKSVSFADPLEEESPQDNSSENSEVLYMADSKRPQRPQRPKPQRRTLSAMSNSSLATLGQNWDSGIDSDLDSEAEEVSWDIINKEIHEWQYVCRTGRPFWWSPEFKSTRMCRTSTLSPKNREERSTRAWMRDITDDSRPQLKKSYATMDDTNFADSSDIQELAKVIAVQLLGACFTLAPEYLVPLPSTPASYNRKGGSKLPDSRMISSLRMHTQFRYSPCFGHQARGTSPIQPWDCGGYDGSSTYSLSPTYSGDTTPLAITSEPARRRSRLQKAHRALIISEKSVSDCTAESHRSDHSSNINSVFGGKAGTSMDQKLREGHTIKCGKTSTAMHVSGTDNQRHNSRHSKIGDPPEIMPPVLADDVNIDTSRIYRGVRPTLPHRTNYRLQPVLRSEPHPVYVQPVRELVVKRWKSIRRQFGGSLQGSLPRRGSRNDESESESDATSSALSTDARARRRRAQERGDIHSAGGDDSPHYNTPRSGAMTPATPIRPLTPLTPMTPMTPMTTMTPLTSFIIPATPPATPAAPSLPGLRPMSPFFKEADTMAAITSFLADARQPEHVMIPPDSFKDTGGYVSPNMIRTEHAAGAMFIQSRSSSQPPLEPLAGSYRGRRTSLLSEVCTPADFNNDGTLKCNEEKQFHGPHLARASSSGTQIFRPGSDGIELDGMPVGPGKEFWDGPVDNTGKRRERTYL</sequence>
<accession>A0A4Y8DK49</accession>
<dbReference type="EMBL" id="PHWZ01000002">
    <property type="protein sequence ID" value="TEY87416.1"/>
    <property type="molecule type" value="Genomic_DNA"/>
</dbReference>
<dbReference type="AlphaFoldDB" id="A0A4Y8DK49"/>
<feature type="compositionally biased region" description="Low complexity" evidence="1">
    <location>
        <begin position="16"/>
        <end position="27"/>
    </location>
</feature>
<reference evidence="2 3" key="1">
    <citation type="submission" date="2017-11" db="EMBL/GenBank/DDBJ databases">
        <title>Comparative genomics of Botrytis spp.</title>
        <authorList>
            <person name="Valero-Jimenez C.A."/>
            <person name="Tapia P."/>
            <person name="Veloso J."/>
            <person name="Silva-Moreno E."/>
            <person name="Staats M."/>
            <person name="Valdes J.H."/>
            <person name="Van Kan J.A.L."/>
        </authorList>
    </citation>
    <scope>NUCLEOTIDE SEQUENCE [LARGE SCALE GENOMIC DNA]</scope>
    <source>
        <strain evidence="2 3">MUCL2830</strain>
    </source>
</reference>
<feature type="compositionally biased region" description="Basic residues" evidence="1">
    <location>
        <begin position="77"/>
        <end position="87"/>
    </location>
</feature>
<dbReference type="Proteomes" id="UP000297299">
    <property type="component" value="Unassembled WGS sequence"/>
</dbReference>
<proteinExistence type="predicted"/>
<organism evidence="2 3">
    <name type="scientific">Botryotinia calthae</name>
    <dbReference type="NCBI Taxonomy" id="38488"/>
    <lineage>
        <taxon>Eukaryota</taxon>
        <taxon>Fungi</taxon>
        <taxon>Dikarya</taxon>
        <taxon>Ascomycota</taxon>
        <taxon>Pezizomycotina</taxon>
        <taxon>Leotiomycetes</taxon>
        <taxon>Helotiales</taxon>
        <taxon>Sclerotiniaceae</taxon>
        <taxon>Botryotinia</taxon>
    </lineage>
</organism>
<name>A0A4Y8DK49_9HELO</name>
<evidence type="ECO:0000256" key="1">
    <source>
        <dbReference type="SAM" id="MobiDB-lite"/>
    </source>
</evidence>
<protein>
    <submittedName>
        <fullName evidence="2">Uncharacterized protein</fullName>
    </submittedName>
</protein>
<feature type="region of interest" description="Disordered" evidence="1">
    <location>
        <begin position="71"/>
        <end position="96"/>
    </location>
</feature>
<comment type="caution">
    <text evidence="2">The sequence shown here is derived from an EMBL/GenBank/DDBJ whole genome shotgun (WGS) entry which is preliminary data.</text>
</comment>
<evidence type="ECO:0000313" key="3">
    <source>
        <dbReference type="Proteomes" id="UP000297299"/>
    </source>
</evidence>
<feature type="compositionally biased region" description="Low complexity" evidence="1">
    <location>
        <begin position="484"/>
        <end position="493"/>
    </location>
</feature>
<evidence type="ECO:0000313" key="2">
    <source>
        <dbReference type="EMBL" id="TEY87416.1"/>
    </source>
</evidence>